<keyword evidence="2" id="KW-0560">Oxidoreductase</keyword>
<feature type="non-terminal residue" evidence="4">
    <location>
        <position position="314"/>
    </location>
</feature>
<proteinExistence type="inferred from homology"/>
<dbReference type="SUPFAM" id="SSF51735">
    <property type="entry name" value="NAD(P)-binding Rossmann-fold domains"/>
    <property type="match status" value="1"/>
</dbReference>
<dbReference type="EMBL" id="UINC01004418">
    <property type="protein sequence ID" value="SVA14171.1"/>
    <property type="molecule type" value="Genomic_DNA"/>
</dbReference>
<feature type="non-terminal residue" evidence="4">
    <location>
        <position position="1"/>
    </location>
</feature>
<dbReference type="Gene3D" id="3.40.50.720">
    <property type="entry name" value="NAD(P)-binding Rossmann-like Domain"/>
    <property type="match status" value="1"/>
</dbReference>
<dbReference type="GO" id="GO:0006694">
    <property type="term" value="P:steroid biosynthetic process"/>
    <property type="evidence" value="ECO:0007669"/>
    <property type="project" value="InterPro"/>
</dbReference>
<evidence type="ECO:0000259" key="3">
    <source>
        <dbReference type="Pfam" id="PF01073"/>
    </source>
</evidence>
<dbReference type="InterPro" id="IPR002225">
    <property type="entry name" value="3Beta_OHSteriod_DH/Estase"/>
</dbReference>
<dbReference type="AlphaFoldDB" id="A0A381TF95"/>
<evidence type="ECO:0000256" key="1">
    <source>
        <dbReference type="ARBA" id="ARBA00009219"/>
    </source>
</evidence>
<name>A0A381TF95_9ZZZZ</name>
<dbReference type="InterPro" id="IPR036291">
    <property type="entry name" value="NAD(P)-bd_dom_sf"/>
</dbReference>
<dbReference type="Pfam" id="PF01073">
    <property type="entry name" value="3Beta_HSD"/>
    <property type="match status" value="1"/>
</dbReference>
<evidence type="ECO:0000313" key="4">
    <source>
        <dbReference type="EMBL" id="SVA14171.1"/>
    </source>
</evidence>
<dbReference type="PANTHER" id="PTHR43245">
    <property type="entry name" value="BIFUNCTIONAL POLYMYXIN RESISTANCE PROTEIN ARNA"/>
    <property type="match status" value="1"/>
</dbReference>
<feature type="domain" description="3-beta hydroxysteroid dehydrogenase/isomerase" evidence="3">
    <location>
        <begin position="4"/>
        <end position="251"/>
    </location>
</feature>
<accession>A0A381TF95</accession>
<sequence length="314" mass="34513">MQVLVTGGGGFLGSSIARALLKEGNNVSVIGRGRYPHLPSSIKIFQGDIRDHDFVNKSLKNIDTLFHTAAIPGIWGPAKEFFSINVQGTENIIKACRNNLVRKLVFTSSPSVVFGNSNLEGVDESTPYPKKYLCDYPRTKAIAEKLILDANCSNLFTVAIRPHLIWGPGDPHLVPRILEKASNNKLMIVGEGKNQVDIIYIDNAVSAHLKACEALGPNGNVAGKVYFVSDGKPIILWEWIANLLNRMGRPNISRKISYDTAAKLGAVLEGVYGILRIKSEPPMTRFLASQLATSHYFNISRAKKDFGYQPLISH</sequence>
<comment type="similarity">
    <text evidence="1">Belongs to the 3-beta-HSD family.</text>
</comment>
<dbReference type="PANTHER" id="PTHR43245:SF51">
    <property type="entry name" value="SHORT CHAIN DEHYDROGENASE_REDUCTASE FAMILY 42E, MEMBER 2"/>
    <property type="match status" value="1"/>
</dbReference>
<evidence type="ECO:0000256" key="2">
    <source>
        <dbReference type="ARBA" id="ARBA00023002"/>
    </source>
</evidence>
<organism evidence="4">
    <name type="scientific">marine metagenome</name>
    <dbReference type="NCBI Taxonomy" id="408172"/>
    <lineage>
        <taxon>unclassified sequences</taxon>
        <taxon>metagenomes</taxon>
        <taxon>ecological metagenomes</taxon>
    </lineage>
</organism>
<reference evidence="4" key="1">
    <citation type="submission" date="2018-05" db="EMBL/GenBank/DDBJ databases">
        <authorList>
            <person name="Lanie J.A."/>
            <person name="Ng W.-L."/>
            <person name="Kazmierczak K.M."/>
            <person name="Andrzejewski T.M."/>
            <person name="Davidsen T.M."/>
            <person name="Wayne K.J."/>
            <person name="Tettelin H."/>
            <person name="Glass J.I."/>
            <person name="Rusch D."/>
            <person name="Podicherti R."/>
            <person name="Tsui H.-C.T."/>
            <person name="Winkler M.E."/>
        </authorList>
    </citation>
    <scope>NUCLEOTIDE SEQUENCE</scope>
</reference>
<dbReference type="InterPro" id="IPR050177">
    <property type="entry name" value="Lipid_A_modif_metabolic_enz"/>
</dbReference>
<protein>
    <recommendedName>
        <fullName evidence="3">3-beta hydroxysteroid dehydrogenase/isomerase domain-containing protein</fullName>
    </recommendedName>
</protein>
<dbReference type="GO" id="GO:0016616">
    <property type="term" value="F:oxidoreductase activity, acting on the CH-OH group of donors, NAD or NADP as acceptor"/>
    <property type="evidence" value="ECO:0007669"/>
    <property type="project" value="InterPro"/>
</dbReference>
<gene>
    <name evidence="4" type="ORF">METZ01_LOCUS67025</name>
</gene>